<keyword evidence="1" id="KW-0560">Oxidoreductase</keyword>
<dbReference type="PROSITE" id="PS00062">
    <property type="entry name" value="ALDOKETO_REDUCTASE_2"/>
    <property type="match status" value="1"/>
</dbReference>
<feature type="domain" description="NADP-dependent oxidoreductase" evidence="2">
    <location>
        <begin position="16"/>
        <end position="289"/>
    </location>
</feature>
<dbReference type="Pfam" id="PF00248">
    <property type="entry name" value="Aldo_ket_red"/>
    <property type="match status" value="1"/>
</dbReference>
<evidence type="ECO:0000256" key="1">
    <source>
        <dbReference type="ARBA" id="ARBA00023002"/>
    </source>
</evidence>
<dbReference type="InterPro" id="IPR018170">
    <property type="entry name" value="Aldo/ket_reductase_CS"/>
</dbReference>
<evidence type="ECO:0000313" key="3">
    <source>
        <dbReference type="EMBL" id="MBD2197366.1"/>
    </source>
</evidence>
<dbReference type="PANTHER" id="PTHR43625">
    <property type="entry name" value="AFLATOXIN B1 ALDEHYDE REDUCTASE"/>
    <property type="match status" value="1"/>
</dbReference>
<sequence length="312" mass="35084">MKMKQLGNTNVYISELSLGAMGLSLVSKPPESQAIATIHRALDLGINIIDTADSYCIDESDKHHNERLICKALQQYNGDTSHVLVATKGGYIRPKGEWVFNGSPEHLRKTIRESFEALGGEKPIDIWQHHRPDPNYTIEQSLTPVKEAVAAGIIRFVGLSNYSVEEIKRARDLVEVVAVQHQLNPWYRHHEFDGVLNYAQQEKLTFLASSPFGGIQGVRRTSALEKLTVFTEIAEAKGITVYSLMLAWLRSKSPVIVPIVGASRPTNIEASVNALMVQLSPEEVNRLDRSVPFDHLKQKLRWVKKQLLQFVR</sequence>
<dbReference type="Gene3D" id="3.20.20.100">
    <property type="entry name" value="NADP-dependent oxidoreductase domain"/>
    <property type="match status" value="1"/>
</dbReference>
<proteinExistence type="predicted"/>
<dbReference type="PANTHER" id="PTHR43625:SF40">
    <property type="entry name" value="ALDO-KETO REDUCTASE YAKC [NADP(+)]"/>
    <property type="match status" value="1"/>
</dbReference>
<dbReference type="RefSeq" id="WP_190548804.1">
    <property type="nucleotide sequence ID" value="NZ_CAWPNO010000059.1"/>
</dbReference>
<dbReference type="Proteomes" id="UP000658514">
    <property type="component" value="Unassembled WGS sequence"/>
</dbReference>
<name>A0ABR8AE99_9CYAN</name>
<dbReference type="SUPFAM" id="SSF51430">
    <property type="entry name" value="NAD(P)-linked oxidoreductase"/>
    <property type="match status" value="1"/>
</dbReference>
<evidence type="ECO:0000259" key="2">
    <source>
        <dbReference type="Pfam" id="PF00248"/>
    </source>
</evidence>
<dbReference type="InterPro" id="IPR050791">
    <property type="entry name" value="Aldo-Keto_reductase"/>
</dbReference>
<comment type="caution">
    <text evidence="3">The sequence shown here is derived from an EMBL/GenBank/DDBJ whole genome shotgun (WGS) entry which is preliminary data.</text>
</comment>
<dbReference type="InterPro" id="IPR036812">
    <property type="entry name" value="NAD(P)_OxRdtase_dom_sf"/>
</dbReference>
<keyword evidence="4" id="KW-1185">Reference proteome</keyword>
<protein>
    <submittedName>
        <fullName evidence="3">Aldo/keto reductase</fullName>
    </submittedName>
</protein>
<dbReference type="InterPro" id="IPR023210">
    <property type="entry name" value="NADP_OxRdtase_dom"/>
</dbReference>
<gene>
    <name evidence="3" type="ORF">H6G24_17975</name>
</gene>
<evidence type="ECO:0000313" key="4">
    <source>
        <dbReference type="Proteomes" id="UP000658514"/>
    </source>
</evidence>
<accession>A0ABR8AE99</accession>
<dbReference type="CDD" id="cd19088">
    <property type="entry name" value="AKR_AKR13B1"/>
    <property type="match status" value="1"/>
</dbReference>
<dbReference type="EMBL" id="JACJQH010000027">
    <property type="protein sequence ID" value="MBD2197366.1"/>
    <property type="molecule type" value="Genomic_DNA"/>
</dbReference>
<reference evidence="3 4" key="1">
    <citation type="journal article" date="2020" name="ISME J.">
        <title>Comparative genomics reveals insights into cyanobacterial evolution and habitat adaptation.</title>
        <authorList>
            <person name="Chen M.Y."/>
            <person name="Teng W.K."/>
            <person name="Zhao L."/>
            <person name="Hu C.X."/>
            <person name="Zhou Y.K."/>
            <person name="Han B.P."/>
            <person name="Song L.R."/>
            <person name="Shu W.S."/>
        </authorList>
    </citation>
    <scope>NUCLEOTIDE SEQUENCE [LARGE SCALE GENOMIC DNA]</scope>
    <source>
        <strain evidence="3 4">FACHB-288</strain>
    </source>
</reference>
<organism evidence="3 4">
    <name type="scientific">Calothrix parietina FACHB-288</name>
    <dbReference type="NCBI Taxonomy" id="2692896"/>
    <lineage>
        <taxon>Bacteria</taxon>
        <taxon>Bacillati</taxon>
        <taxon>Cyanobacteriota</taxon>
        <taxon>Cyanophyceae</taxon>
        <taxon>Nostocales</taxon>
        <taxon>Calotrichaceae</taxon>
        <taxon>Calothrix</taxon>
    </lineage>
</organism>